<evidence type="ECO:0000313" key="11">
    <source>
        <dbReference type="Proteomes" id="UP000509784"/>
    </source>
</evidence>
<evidence type="ECO:0000256" key="1">
    <source>
        <dbReference type="ARBA" id="ARBA00001946"/>
    </source>
</evidence>
<dbReference type="Pfam" id="PF09827">
    <property type="entry name" value="CRISPR_Cas2"/>
    <property type="match status" value="1"/>
</dbReference>
<keyword evidence="5 9" id="KW-0255">Endonuclease</keyword>
<evidence type="ECO:0000256" key="3">
    <source>
        <dbReference type="ARBA" id="ARBA00022722"/>
    </source>
</evidence>
<comment type="similarity">
    <text evidence="2 9">Belongs to the CRISPR-associated endoribonuclease Cas2 protein family.</text>
</comment>
<feature type="binding site" evidence="9">
    <location>
        <position position="8"/>
    </location>
    <ligand>
        <name>Mg(2+)</name>
        <dbReference type="ChEBI" id="CHEBI:18420"/>
        <note>catalytic</note>
    </ligand>
</feature>
<evidence type="ECO:0000256" key="8">
    <source>
        <dbReference type="ARBA" id="ARBA00023118"/>
    </source>
</evidence>
<evidence type="ECO:0000256" key="5">
    <source>
        <dbReference type="ARBA" id="ARBA00022759"/>
    </source>
</evidence>
<proteinExistence type="inferred from homology"/>
<organism evidence="10 11">
    <name type="scientific">Mannheimia pernigra</name>
    <dbReference type="NCBI Taxonomy" id="111844"/>
    <lineage>
        <taxon>Bacteria</taxon>
        <taxon>Pseudomonadati</taxon>
        <taxon>Pseudomonadota</taxon>
        <taxon>Gammaproteobacteria</taxon>
        <taxon>Pasteurellales</taxon>
        <taxon>Pasteurellaceae</taxon>
        <taxon>Mannheimia</taxon>
    </lineage>
</organism>
<keyword evidence="3 9" id="KW-0540">Nuclease</keyword>
<keyword evidence="4 9" id="KW-0479">Metal-binding</keyword>
<dbReference type="GO" id="GO:0051607">
    <property type="term" value="P:defense response to virus"/>
    <property type="evidence" value="ECO:0007669"/>
    <property type="project" value="UniProtKB-UniRule"/>
</dbReference>
<comment type="cofactor">
    <cofactor evidence="1 9">
        <name>Mg(2+)</name>
        <dbReference type="ChEBI" id="CHEBI:18420"/>
    </cofactor>
</comment>
<dbReference type="Gene3D" id="3.30.70.240">
    <property type="match status" value="1"/>
</dbReference>
<comment type="subunit">
    <text evidence="9">Homodimer, forms a heterotetramer with a Cas1 homodimer.</text>
</comment>
<dbReference type="NCBIfam" id="TIGR01573">
    <property type="entry name" value="cas2"/>
    <property type="match status" value="1"/>
</dbReference>
<evidence type="ECO:0000313" key="10">
    <source>
        <dbReference type="EMBL" id="QLB41741.1"/>
    </source>
</evidence>
<dbReference type="KEGG" id="mpeg:HV560_02260"/>
<keyword evidence="7 9" id="KW-0460">Magnesium</keyword>
<dbReference type="RefSeq" id="WP_176812060.1">
    <property type="nucleotide sequence ID" value="NZ_CP055305.1"/>
</dbReference>
<dbReference type="GO" id="GO:0043571">
    <property type="term" value="P:maintenance of CRISPR repeat elements"/>
    <property type="evidence" value="ECO:0007669"/>
    <property type="project" value="UniProtKB-UniRule"/>
</dbReference>
<dbReference type="EC" id="3.1.-.-" evidence="9"/>
<dbReference type="Proteomes" id="UP000509784">
    <property type="component" value="Chromosome"/>
</dbReference>
<dbReference type="EMBL" id="CP055305">
    <property type="protein sequence ID" value="QLB41741.1"/>
    <property type="molecule type" value="Genomic_DNA"/>
</dbReference>
<evidence type="ECO:0000256" key="2">
    <source>
        <dbReference type="ARBA" id="ARBA00009959"/>
    </source>
</evidence>
<dbReference type="HAMAP" id="MF_01471">
    <property type="entry name" value="Cas2"/>
    <property type="match status" value="1"/>
</dbReference>
<evidence type="ECO:0000256" key="7">
    <source>
        <dbReference type="ARBA" id="ARBA00022842"/>
    </source>
</evidence>
<gene>
    <name evidence="9 10" type="primary">cas2</name>
    <name evidence="10" type="ORF">HV560_02260</name>
</gene>
<sequence length="96" mass="11069">MQYLIGYDISSPKRLQKIHHRMVAFSTPIQYSVFLYDGDIKGLQKCLIEVLEIFNKKEDDLRVYPLLTGAKQWQLGKAILPEGIIWTALPFNSSLN</sequence>
<dbReference type="GO" id="GO:0004519">
    <property type="term" value="F:endonuclease activity"/>
    <property type="evidence" value="ECO:0007669"/>
    <property type="project" value="UniProtKB-UniRule"/>
</dbReference>
<dbReference type="InterPro" id="IPR019199">
    <property type="entry name" value="Virulence_VapD/CRISPR_Cas2"/>
</dbReference>
<accession>A0ABD7A6L8</accession>
<evidence type="ECO:0000256" key="6">
    <source>
        <dbReference type="ARBA" id="ARBA00022801"/>
    </source>
</evidence>
<evidence type="ECO:0000256" key="4">
    <source>
        <dbReference type="ARBA" id="ARBA00022723"/>
    </source>
</evidence>
<evidence type="ECO:0000256" key="9">
    <source>
        <dbReference type="HAMAP-Rule" id="MF_01471"/>
    </source>
</evidence>
<dbReference type="GO" id="GO:0016787">
    <property type="term" value="F:hydrolase activity"/>
    <property type="evidence" value="ECO:0007669"/>
    <property type="project" value="UniProtKB-KW"/>
</dbReference>
<dbReference type="CDD" id="cd09725">
    <property type="entry name" value="Cas2_I_II_III"/>
    <property type="match status" value="1"/>
</dbReference>
<dbReference type="GO" id="GO:0046872">
    <property type="term" value="F:metal ion binding"/>
    <property type="evidence" value="ECO:0007669"/>
    <property type="project" value="UniProtKB-UniRule"/>
</dbReference>
<comment type="function">
    <text evidence="9">CRISPR (clustered regularly interspaced short palindromic repeat), is an adaptive immune system that provides protection against mobile genetic elements (viruses, transposable elements and conjugative plasmids). CRISPR clusters contain sequences complementary to antecedent mobile elements and target invading nucleic acids. CRISPR clusters are transcribed and processed into CRISPR RNA (crRNA). Functions as a ssRNA-specific endoribonuclease. Involved in the integration of spacer DNA into the CRISPR cassette.</text>
</comment>
<dbReference type="SUPFAM" id="SSF143430">
    <property type="entry name" value="TTP0101/SSO1404-like"/>
    <property type="match status" value="1"/>
</dbReference>
<keyword evidence="6 9" id="KW-0378">Hydrolase</keyword>
<dbReference type="InterPro" id="IPR021127">
    <property type="entry name" value="CRISPR_associated_Cas2"/>
</dbReference>
<dbReference type="AlphaFoldDB" id="A0ABD7A6L8"/>
<name>A0ABD7A6L8_9PAST</name>
<protein>
    <recommendedName>
        <fullName evidence="9">CRISPR-associated endoribonuclease Cas2</fullName>
        <ecNumber evidence="9">3.1.-.-</ecNumber>
    </recommendedName>
</protein>
<keyword evidence="8 9" id="KW-0051">Antiviral defense</keyword>
<reference evidence="10 11" key="1">
    <citation type="submission" date="2020-06" db="EMBL/GenBank/DDBJ databases">
        <title>Mannheimia pernigra sp. nov. isolated from bovine respiratory tract.</title>
        <authorList>
            <person name="Kuhnert P."/>
            <person name="Akarsu-Egger H."/>
        </authorList>
    </citation>
    <scope>NUCLEOTIDE SEQUENCE [LARGE SCALE GENOMIC DNA]</scope>
    <source>
        <strain evidence="10 11">17CN0883</strain>
    </source>
</reference>